<proteinExistence type="predicted"/>
<feature type="compositionally biased region" description="Polar residues" evidence="8">
    <location>
        <begin position="17"/>
        <end position="26"/>
    </location>
</feature>
<organism evidence="10 12">
    <name type="scientific">Rotaria sordida</name>
    <dbReference type="NCBI Taxonomy" id="392033"/>
    <lineage>
        <taxon>Eukaryota</taxon>
        <taxon>Metazoa</taxon>
        <taxon>Spiralia</taxon>
        <taxon>Gnathifera</taxon>
        <taxon>Rotifera</taxon>
        <taxon>Eurotatoria</taxon>
        <taxon>Bdelloidea</taxon>
        <taxon>Philodinida</taxon>
        <taxon>Philodinidae</taxon>
        <taxon>Rotaria</taxon>
    </lineage>
</organism>
<dbReference type="SUPFAM" id="SSF57716">
    <property type="entry name" value="Glucocorticoid receptor-like (DNA-binding domain)"/>
    <property type="match status" value="2"/>
</dbReference>
<dbReference type="FunFam" id="2.10.110.10:FF:000001">
    <property type="entry name" value="Cysteine and glycine-rich protein 1"/>
    <property type="match status" value="1"/>
</dbReference>
<dbReference type="PROSITE" id="PS50023">
    <property type="entry name" value="LIM_DOMAIN_2"/>
    <property type="match status" value="1"/>
</dbReference>
<gene>
    <name evidence="11" type="ORF">JXQ802_LOCUS34796</name>
    <name evidence="10" type="ORF">PYM288_LOCUS22434</name>
</gene>
<dbReference type="InterPro" id="IPR001781">
    <property type="entry name" value="Znf_LIM"/>
</dbReference>
<evidence type="ECO:0000259" key="9">
    <source>
        <dbReference type="PROSITE" id="PS50023"/>
    </source>
</evidence>
<reference evidence="10" key="1">
    <citation type="submission" date="2021-02" db="EMBL/GenBank/DDBJ databases">
        <authorList>
            <person name="Nowell W R."/>
        </authorList>
    </citation>
    <scope>NUCLEOTIDE SEQUENCE</scope>
</reference>
<dbReference type="Proteomes" id="UP000663854">
    <property type="component" value="Unassembled WGS sequence"/>
</dbReference>
<feature type="region of interest" description="Disordered" evidence="8">
    <location>
        <begin position="43"/>
        <end position="64"/>
    </location>
</feature>
<keyword evidence="4 7" id="KW-0862">Zinc</keyword>
<evidence type="ECO:0000313" key="13">
    <source>
        <dbReference type="Proteomes" id="UP000663870"/>
    </source>
</evidence>
<dbReference type="GO" id="GO:0046872">
    <property type="term" value="F:metal ion binding"/>
    <property type="evidence" value="ECO:0007669"/>
    <property type="project" value="UniProtKB-KW"/>
</dbReference>
<evidence type="ECO:0000256" key="6">
    <source>
        <dbReference type="ARBA" id="ARBA00023242"/>
    </source>
</evidence>
<name>A0A814T2C5_9BILA</name>
<dbReference type="AlphaFoldDB" id="A0A814T2C5"/>
<dbReference type="PANTHER" id="PTHR24215:SF35">
    <property type="entry name" value="MUSCLE LIM PROTEIN MLP84B"/>
    <property type="match status" value="1"/>
</dbReference>
<dbReference type="EMBL" id="CAJNOH010000960">
    <property type="protein sequence ID" value="CAF1155014.1"/>
    <property type="molecule type" value="Genomic_DNA"/>
</dbReference>
<comment type="caution">
    <text evidence="10">The sequence shown here is derived from an EMBL/GenBank/DDBJ whole genome shotgun (WGS) entry which is preliminary data.</text>
</comment>
<protein>
    <recommendedName>
        <fullName evidence="9">LIM zinc-binding domain-containing protein</fullName>
    </recommendedName>
</protein>
<dbReference type="Pfam" id="PF00412">
    <property type="entry name" value="LIM"/>
    <property type="match status" value="1"/>
</dbReference>
<evidence type="ECO:0000256" key="4">
    <source>
        <dbReference type="ARBA" id="ARBA00022833"/>
    </source>
</evidence>
<keyword evidence="3" id="KW-0677">Repeat</keyword>
<dbReference type="PANTHER" id="PTHR24215">
    <property type="entry name" value="RHO-GTPASE-ACTIVATING PROTEIN LRG1"/>
    <property type="match status" value="1"/>
</dbReference>
<dbReference type="GO" id="GO:0005634">
    <property type="term" value="C:nucleus"/>
    <property type="evidence" value="ECO:0007669"/>
    <property type="project" value="UniProtKB-SubCell"/>
</dbReference>
<evidence type="ECO:0000256" key="1">
    <source>
        <dbReference type="ARBA" id="ARBA00004123"/>
    </source>
</evidence>
<keyword evidence="13" id="KW-1185">Reference proteome</keyword>
<dbReference type="GO" id="GO:0005737">
    <property type="term" value="C:cytoplasm"/>
    <property type="evidence" value="ECO:0007669"/>
    <property type="project" value="TreeGrafter"/>
</dbReference>
<keyword evidence="5 7" id="KW-0440">LIM domain</keyword>
<evidence type="ECO:0000256" key="2">
    <source>
        <dbReference type="ARBA" id="ARBA00022723"/>
    </source>
</evidence>
<evidence type="ECO:0000256" key="8">
    <source>
        <dbReference type="SAM" id="MobiDB-lite"/>
    </source>
</evidence>
<dbReference type="GO" id="GO:0030036">
    <property type="term" value="P:actin cytoskeleton organization"/>
    <property type="evidence" value="ECO:0007669"/>
    <property type="project" value="TreeGrafter"/>
</dbReference>
<evidence type="ECO:0000256" key="7">
    <source>
        <dbReference type="PROSITE-ProRule" id="PRU00125"/>
    </source>
</evidence>
<keyword evidence="6" id="KW-0539">Nucleus</keyword>
<dbReference type="Gene3D" id="2.10.110.10">
    <property type="entry name" value="Cysteine Rich Protein"/>
    <property type="match status" value="1"/>
</dbReference>
<keyword evidence="2 7" id="KW-0479">Metal-binding</keyword>
<dbReference type="EMBL" id="CAJNOL010001678">
    <property type="protein sequence ID" value="CAF1402655.1"/>
    <property type="molecule type" value="Genomic_DNA"/>
</dbReference>
<dbReference type="Proteomes" id="UP000663870">
    <property type="component" value="Unassembled WGS sequence"/>
</dbReference>
<sequence>MSSNKSSGLGNRLIEQSPLSEEISTGNNVSYDRTNFTHGIMNNGASNIRPTLETNNRVSSSNPTVSKTMGNICSRCEKTVYFAEEVKAAGQTFHKQCYKCVNCKKSINGANYSEHDGYLYDNNCYKRLFGPKGVGYGIGAGTLSTGT</sequence>
<feature type="region of interest" description="Disordered" evidence="8">
    <location>
        <begin position="1"/>
        <end position="26"/>
    </location>
</feature>
<evidence type="ECO:0000313" key="10">
    <source>
        <dbReference type="EMBL" id="CAF1155014.1"/>
    </source>
</evidence>
<evidence type="ECO:0000313" key="11">
    <source>
        <dbReference type="EMBL" id="CAF1402655.1"/>
    </source>
</evidence>
<feature type="domain" description="LIM zinc-binding" evidence="9">
    <location>
        <begin position="71"/>
        <end position="131"/>
    </location>
</feature>
<evidence type="ECO:0000313" key="12">
    <source>
        <dbReference type="Proteomes" id="UP000663854"/>
    </source>
</evidence>
<comment type="subcellular location">
    <subcellularLocation>
        <location evidence="1">Nucleus</location>
    </subcellularLocation>
</comment>
<accession>A0A814T2C5</accession>
<evidence type="ECO:0000256" key="5">
    <source>
        <dbReference type="ARBA" id="ARBA00023038"/>
    </source>
</evidence>
<evidence type="ECO:0000256" key="3">
    <source>
        <dbReference type="ARBA" id="ARBA00022737"/>
    </source>
</evidence>
<dbReference type="SMART" id="SM00132">
    <property type="entry name" value="LIM"/>
    <property type="match status" value="1"/>
</dbReference>
<dbReference type="CDD" id="cd09326">
    <property type="entry name" value="LIM_CRP_like"/>
    <property type="match status" value="1"/>
</dbReference>
<dbReference type="PROSITE" id="PS00478">
    <property type="entry name" value="LIM_DOMAIN_1"/>
    <property type="match status" value="1"/>
</dbReference>